<gene>
    <name evidence="1" type="ORF">AS888_20720</name>
</gene>
<dbReference type="Proteomes" id="UP000064189">
    <property type="component" value="Unassembled WGS sequence"/>
</dbReference>
<evidence type="ECO:0000313" key="2">
    <source>
        <dbReference type="Proteomes" id="UP000064189"/>
    </source>
</evidence>
<sequence length="108" mass="12921">MGENELLFEIGDWVRIPHRNNSIGFITTISEINGNCRIRTQFEGKENHLWIDLDKLYECKELALEKEDFDEIIHLALHYGDQQWFDDLHARIPIFLKDIFFNQKLTRS</sequence>
<accession>A0A109MX94</accession>
<dbReference type="AlphaFoldDB" id="A0A109MX94"/>
<dbReference type="RefSeq" id="WP_061142580.1">
    <property type="nucleotide sequence ID" value="NZ_LNNH01000025.1"/>
</dbReference>
<dbReference type="EMBL" id="LNNH01000025">
    <property type="protein sequence ID" value="KWW17938.1"/>
    <property type="molecule type" value="Genomic_DNA"/>
</dbReference>
<proteinExistence type="predicted"/>
<evidence type="ECO:0000313" key="1">
    <source>
        <dbReference type="EMBL" id="KWW17938.1"/>
    </source>
</evidence>
<reference evidence="1 2" key="1">
    <citation type="submission" date="2015-11" db="EMBL/GenBank/DDBJ databases">
        <title>Genome Sequence of Bacillus simplex strain VanAntwerpen2.</title>
        <authorList>
            <person name="Couger M.B."/>
        </authorList>
    </citation>
    <scope>NUCLEOTIDE SEQUENCE [LARGE SCALE GENOMIC DNA]</scope>
    <source>
        <strain evidence="1 2">VanAntwerpen02</strain>
    </source>
</reference>
<evidence type="ECO:0008006" key="3">
    <source>
        <dbReference type="Google" id="ProtNLM"/>
    </source>
</evidence>
<comment type="caution">
    <text evidence="1">The sequence shown here is derived from an EMBL/GenBank/DDBJ whole genome shotgun (WGS) entry which is preliminary data.</text>
</comment>
<keyword evidence="2" id="KW-1185">Reference proteome</keyword>
<protein>
    <recommendedName>
        <fullName evidence="3">IDEAL domain-containing protein</fullName>
    </recommendedName>
</protein>
<organism evidence="1 2">
    <name type="scientific">Peribacillus simplex</name>
    <dbReference type="NCBI Taxonomy" id="1478"/>
    <lineage>
        <taxon>Bacteria</taxon>
        <taxon>Bacillati</taxon>
        <taxon>Bacillota</taxon>
        <taxon>Bacilli</taxon>
        <taxon>Bacillales</taxon>
        <taxon>Bacillaceae</taxon>
        <taxon>Peribacillus</taxon>
    </lineage>
</organism>
<name>A0A109MX94_9BACI</name>